<gene>
    <name evidence="2" type="ORF">KIK155_LOCUS29595</name>
</gene>
<dbReference type="EMBL" id="CAJNYV010005551">
    <property type="protein sequence ID" value="CAF3749047.1"/>
    <property type="molecule type" value="Genomic_DNA"/>
</dbReference>
<name>A0A818YEF7_9BILA</name>
<dbReference type="AlphaFoldDB" id="A0A818YEF7"/>
<reference evidence="2" key="1">
    <citation type="submission" date="2021-02" db="EMBL/GenBank/DDBJ databases">
        <authorList>
            <person name="Nowell W R."/>
        </authorList>
    </citation>
    <scope>NUCLEOTIDE SEQUENCE</scope>
</reference>
<comment type="caution">
    <text evidence="2">The sequence shown here is derived from an EMBL/GenBank/DDBJ whole genome shotgun (WGS) entry which is preliminary data.</text>
</comment>
<feature type="compositionally biased region" description="Basic and acidic residues" evidence="1">
    <location>
        <begin position="80"/>
        <end position="101"/>
    </location>
</feature>
<evidence type="ECO:0000256" key="1">
    <source>
        <dbReference type="SAM" id="MobiDB-lite"/>
    </source>
</evidence>
<feature type="region of interest" description="Disordered" evidence="1">
    <location>
        <begin position="69"/>
        <end position="101"/>
    </location>
</feature>
<organism evidence="2 3">
    <name type="scientific">Rotaria socialis</name>
    <dbReference type="NCBI Taxonomy" id="392032"/>
    <lineage>
        <taxon>Eukaryota</taxon>
        <taxon>Metazoa</taxon>
        <taxon>Spiralia</taxon>
        <taxon>Gnathifera</taxon>
        <taxon>Rotifera</taxon>
        <taxon>Eurotatoria</taxon>
        <taxon>Bdelloidea</taxon>
        <taxon>Philodinida</taxon>
        <taxon>Philodinidae</taxon>
        <taxon>Rotaria</taxon>
    </lineage>
</organism>
<evidence type="ECO:0000313" key="3">
    <source>
        <dbReference type="Proteomes" id="UP000663865"/>
    </source>
</evidence>
<accession>A0A818YEF7</accession>
<dbReference type="Proteomes" id="UP000663865">
    <property type="component" value="Unassembled WGS sequence"/>
</dbReference>
<proteinExistence type="predicted"/>
<protein>
    <submittedName>
        <fullName evidence="2">Uncharacterized protein</fullName>
    </submittedName>
</protein>
<sequence length="101" mass="11567">MNQLQSEDVEPISQPMTEFQRLVSEDNDDIDRKHDGDNELAKIRRRAPTRHSTKAVSTRKTIAKQTSLTEIIETTVRPQTDQKDKTELTTKSSQKDDLSVN</sequence>
<evidence type="ECO:0000313" key="2">
    <source>
        <dbReference type="EMBL" id="CAF3749047.1"/>
    </source>
</evidence>